<evidence type="ECO:0000313" key="1">
    <source>
        <dbReference type="EMBL" id="PIO70735.1"/>
    </source>
</evidence>
<sequence>MASLAKPSSLRLTGAVALQLLPCRNSVKMCPSNPPLASRKESDLKKKMAELKHIPDFPLIYPDFLQSPVWNRRNPLYEELVHQDMLERRMNIDIPEFYITGALSGQTEINLEACTAVGGARSDAPGADWAFLEAGALKKVLQVKMRSPPWARRWELFDLKGIDNAWALATPYFKRKFHKTKMNDYMRYDLIADYRVGSDLEHELKVEEEIQRFEKERHQSGVTRRRIFRSAAAAR</sequence>
<proteinExistence type="predicted"/>
<protein>
    <submittedName>
        <fullName evidence="1">Uncharacterized protein</fullName>
    </submittedName>
</protein>
<dbReference type="EMBL" id="KZ346172">
    <property type="protein sequence ID" value="PIO70735.1"/>
    <property type="molecule type" value="Genomic_DNA"/>
</dbReference>
<gene>
    <name evidence="1" type="ORF">TELCIR_07406</name>
</gene>
<organism evidence="1 2">
    <name type="scientific">Teladorsagia circumcincta</name>
    <name type="common">Brown stomach worm</name>
    <name type="synonym">Ostertagia circumcincta</name>
    <dbReference type="NCBI Taxonomy" id="45464"/>
    <lineage>
        <taxon>Eukaryota</taxon>
        <taxon>Metazoa</taxon>
        <taxon>Ecdysozoa</taxon>
        <taxon>Nematoda</taxon>
        <taxon>Chromadorea</taxon>
        <taxon>Rhabditida</taxon>
        <taxon>Rhabditina</taxon>
        <taxon>Rhabditomorpha</taxon>
        <taxon>Strongyloidea</taxon>
        <taxon>Trichostrongylidae</taxon>
        <taxon>Teladorsagia</taxon>
    </lineage>
</organism>
<reference evidence="1 2" key="1">
    <citation type="submission" date="2015-09" db="EMBL/GenBank/DDBJ databases">
        <title>Draft genome of the parasitic nematode Teladorsagia circumcincta isolate WARC Sus (inbred).</title>
        <authorList>
            <person name="Mitreva M."/>
        </authorList>
    </citation>
    <scope>NUCLEOTIDE SEQUENCE [LARGE SCALE GENOMIC DNA]</scope>
    <source>
        <strain evidence="1 2">S</strain>
    </source>
</reference>
<dbReference type="Proteomes" id="UP000230423">
    <property type="component" value="Unassembled WGS sequence"/>
</dbReference>
<accession>A0A2G9UKG9</accession>
<name>A0A2G9UKG9_TELCI</name>
<dbReference type="AlphaFoldDB" id="A0A2G9UKG9"/>
<keyword evidence="2" id="KW-1185">Reference proteome</keyword>
<evidence type="ECO:0000313" key="2">
    <source>
        <dbReference type="Proteomes" id="UP000230423"/>
    </source>
</evidence>
<dbReference type="OrthoDB" id="432645at2759"/>